<feature type="compositionally biased region" description="Gly residues" evidence="8">
    <location>
        <begin position="569"/>
        <end position="578"/>
    </location>
</feature>
<evidence type="ECO:0000313" key="13">
    <source>
        <dbReference type="EMBL" id="RMY37032.1"/>
    </source>
</evidence>
<keyword evidence="7" id="KW-0539">Nucleus</keyword>
<comment type="similarity">
    <text evidence="4">Belongs to the RTC4 family.</text>
</comment>
<feature type="compositionally biased region" description="Basic and acidic residues" evidence="8">
    <location>
        <begin position="190"/>
        <end position="216"/>
    </location>
</feature>
<evidence type="ECO:0000259" key="9">
    <source>
        <dbReference type="SMART" id="SM01312"/>
    </source>
</evidence>
<sequence>MPLLSRQSSKLLRQVDHKQHATQEDHQDPLKQYLTPPSSNSTSNEGPRRKQEETEEDIYADPKSSDDESSSVLKPSKSALPPSPPENRAGFQHKPPVPDVDGPADVKQKAALAFQRPKSSSADPSGKANAEDEAAKLSSDEDDIFPDSKRRKTGPKVPGKPYERPPSTVRNIHARPKSNQPLRGTKTSYGRKEVHRKEVRDKEQKAKEEQRQKEEEQAQAEAAAKKPVFKQPLNRHTHGTNAGNETRATFNSAPGKPDPKSQTSNKPPSSPSLSPLSSAPNSPDLTAPGPLNRPSSPSTLTRPCPICNEPIPFLQHESFADQYSQPRTLTYQWQQRFCRYHRQQTAQETWHARGYPARIAWEDLQRRMAEPRHLRHVRQVMKGQRESVFRRRLEERVGRKGGAETALQALAAEEEEEEGKEGGEGQGRTARKGCRVGYYGPRGEKMMTTHILHTFTPDLRTLAATDKLLASAGVAGGVSGFVQAVLVPELALSLVSEDLETAAAKGQKRKGSPSASTTTTTTTQDPVQVLEESAELGELLNPEVSVAEEGSAGLRRGRWTEDLDEWGDEGGGGGDGKL</sequence>
<dbReference type="Proteomes" id="UP000281245">
    <property type="component" value="Unassembled WGS sequence"/>
</dbReference>
<feature type="compositionally biased region" description="Basic and acidic residues" evidence="8">
    <location>
        <begin position="129"/>
        <end position="139"/>
    </location>
</feature>
<dbReference type="InterPro" id="IPR039024">
    <property type="entry name" value="RTC4"/>
</dbReference>
<evidence type="ECO:0000256" key="3">
    <source>
        <dbReference type="ARBA" id="ARBA00004496"/>
    </source>
</evidence>
<feature type="region of interest" description="Disordered" evidence="8">
    <location>
        <begin position="411"/>
        <end position="432"/>
    </location>
</feature>
<feature type="compositionally biased region" description="Polar residues" evidence="8">
    <location>
        <begin position="35"/>
        <end position="45"/>
    </location>
</feature>
<accession>A0A3M7BB25</accession>
<name>A0A3M7BB25_HORWE</name>
<evidence type="ECO:0000313" key="12">
    <source>
        <dbReference type="EMBL" id="RMY22425.1"/>
    </source>
</evidence>
<comment type="function">
    <text evidence="1">May be involved in a process influencing telomere capping.</text>
</comment>
<evidence type="ECO:0000256" key="5">
    <source>
        <dbReference type="ARBA" id="ARBA00015162"/>
    </source>
</evidence>
<evidence type="ECO:0000256" key="8">
    <source>
        <dbReference type="SAM" id="MobiDB-lite"/>
    </source>
</evidence>
<protein>
    <recommendedName>
        <fullName evidence="5">Restriction of telomere capping protein 4</fullName>
    </recommendedName>
</protein>
<evidence type="ECO:0000313" key="16">
    <source>
        <dbReference type="Proteomes" id="UP000281245"/>
    </source>
</evidence>
<dbReference type="Pfam" id="PF14474">
    <property type="entry name" value="RTC4"/>
    <property type="match status" value="1"/>
</dbReference>
<feature type="compositionally biased region" description="Basic and acidic residues" evidence="8">
    <location>
        <begin position="13"/>
        <end position="29"/>
    </location>
</feature>
<dbReference type="VEuPathDB" id="FungiDB:BTJ68_00786"/>
<dbReference type="SMART" id="SM01312">
    <property type="entry name" value="RTC4"/>
    <property type="match status" value="1"/>
</dbReference>
<dbReference type="EMBL" id="QWIJ01000035">
    <property type="protein sequence ID" value="RMX89275.1"/>
    <property type="molecule type" value="Genomic_DNA"/>
</dbReference>
<dbReference type="Proteomes" id="UP000282582">
    <property type="component" value="Unassembled WGS sequence"/>
</dbReference>
<dbReference type="EMBL" id="QWIL01000187">
    <property type="protein sequence ID" value="RMY22425.1"/>
    <property type="molecule type" value="Genomic_DNA"/>
</dbReference>
<dbReference type="InterPro" id="IPR028094">
    <property type="entry name" value="RTC4_C"/>
</dbReference>
<comment type="subcellular location">
    <subcellularLocation>
        <location evidence="3">Cytoplasm</location>
    </subcellularLocation>
    <subcellularLocation>
        <location evidence="2">Nucleus</location>
    </subcellularLocation>
</comment>
<evidence type="ECO:0000313" key="14">
    <source>
        <dbReference type="Proteomes" id="UP000271337"/>
    </source>
</evidence>
<evidence type="ECO:0000256" key="7">
    <source>
        <dbReference type="ARBA" id="ARBA00023242"/>
    </source>
</evidence>
<reference evidence="14 15" key="1">
    <citation type="journal article" date="2018" name="BMC Genomics">
        <title>Genomic evidence for intraspecific hybridization in a clonal and extremely halotolerant yeast.</title>
        <authorList>
            <person name="Gostincar C."/>
            <person name="Stajich J.E."/>
            <person name="Zupancic J."/>
            <person name="Zalar P."/>
            <person name="Gunde-Cimerman N."/>
        </authorList>
    </citation>
    <scope>NUCLEOTIDE SEQUENCE [LARGE SCALE GENOMIC DNA]</scope>
    <source>
        <strain evidence="13 15">EXF-6651</strain>
        <strain evidence="11 17">EXF-6654</strain>
        <strain evidence="10 16">EXF-6656</strain>
        <strain evidence="12 14">EXF-6669</strain>
    </source>
</reference>
<dbReference type="GO" id="GO:0005737">
    <property type="term" value="C:cytoplasm"/>
    <property type="evidence" value="ECO:0007669"/>
    <property type="project" value="UniProtKB-SubCell"/>
</dbReference>
<keyword evidence="6" id="KW-0963">Cytoplasm</keyword>
<feature type="region of interest" description="Disordered" evidence="8">
    <location>
        <begin position="1"/>
        <end position="303"/>
    </location>
</feature>
<dbReference type="EMBL" id="QWIM01000261">
    <property type="protein sequence ID" value="RMY37032.1"/>
    <property type="molecule type" value="Genomic_DNA"/>
</dbReference>
<evidence type="ECO:0000256" key="2">
    <source>
        <dbReference type="ARBA" id="ARBA00004123"/>
    </source>
</evidence>
<dbReference type="GO" id="GO:0005634">
    <property type="term" value="C:nucleus"/>
    <property type="evidence" value="ECO:0007669"/>
    <property type="project" value="UniProtKB-SubCell"/>
</dbReference>
<evidence type="ECO:0000313" key="11">
    <source>
        <dbReference type="EMBL" id="RMY00015.1"/>
    </source>
</evidence>
<organism evidence="13 15">
    <name type="scientific">Hortaea werneckii</name>
    <name type="common">Black yeast</name>
    <name type="synonym">Cladosporium werneckii</name>
    <dbReference type="NCBI Taxonomy" id="91943"/>
    <lineage>
        <taxon>Eukaryota</taxon>
        <taxon>Fungi</taxon>
        <taxon>Dikarya</taxon>
        <taxon>Ascomycota</taxon>
        <taxon>Pezizomycotina</taxon>
        <taxon>Dothideomycetes</taxon>
        <taxon>Dothideomycetidae</taxon>
        <taxon>Mycosphaerellales</taxon>
        <taxon>Teratosphaeriaceae</taxon>
        <taxon>Hortaea</taxon>
    </lineage>
</organism>
<dbReference type="OrthoDB" id="128308at2759"/>
<comment type="caution">
    <text evidence="13">The sequence shown here is derived from an EMBL/GenBank/DDBJ whole genome shotgun (WGS) entry which is preliminary data.</text>
</comment>
<gene>
    <name evidence="13" type="ORF">D0866_03533</name>
    <name evidence="12" type="ORF">D0867_02717</name>
    <name evidence="11" type="ORF">D0868_09238</name>
    <name evidence="10" type="ORF">D0869_00988</name>
</gene>
<feature type="compositionally biased region" description="Low complexity" evidence="8">
    <location>
        <begin position="1"/>
        <end position="12"/>
    </location>
</feature>
<feature type="domain" description="Restriction of telomere capping protein 4 C-terminal" evidence="9">
    <location>
        <begin position="421"/>
        <end position="543"/>
    </location>
</feature>
<evidence type="ECO:0000256" key="1">
    <source>
        <dbReference type="ARBA" id="ARBA00002738"/>
    </source>
</evidence>
<evidence type="ECO:0000256" key="4">
    <source>
        <dbReference type="ARBA" id="ARBA00009461"/>
    </source>
</evidence>
<evidence type="ECO:0000313" key="10">
    <source>
        <dbReference type="EMBL" id="RMX89275.1"/>
    </source>
</evidence>
<evidence type="ECO:0000256" key="6">
    <source>
        <dbReference type="ARBA" id="ARBA00022490"/>
    </source>
</evidence>
<dbReference type="AlphaFoldDB" id="A0A3M7BB25"/>
<feature type="compositionally biased region" description="Polar residues" evidence="8">
    <location>
        <begin position="177"/>
        <end position="188"/>
    </location>
</feature>
<feature type="region of interest" description="Disordered" evidence="8">
    <location>
        <begin position="503"/>
        <end position="578"/>
    </location>
</feature>
<dbReference type="PANTHER" id="PTHR41391">
    <property type="entry name" value="RESTRICTION OF TELOMERE CAPPING PROTEIN 4"/>
    <property type="match status" value="1"/>
</dbReference>
<dbReference type="Proteomes" id="UP000276864">
    <property type="component" value="Unassembled WGS sequence"/>
</dbReference>
<evidence type="ECO:0000313" key="15">
    <source>
        <dbReference type="Proteomes" id="UP000276864"/>
    </source>
</evidence>
<feature type="compositionally biased region" description="Low complexity" evidence="8">
    <location>
        <begin position="264"/>
        <end position="283"/>
    </location>
</feature>
<evidence type="ECO:0000313" key="17">
    <source>
        <dbReference type="Proteomes" id="UP000282582"/>
    </source>
</evidence>
<proteinExistence type="inferred from homology"/>
<dbReference type="EMBL" id="QWIK01000870">
    <property type="protein sequence ID" value="RMY00015.1"/>
    <property type="molecule type" value="Genomic_DNA"/>
</dbReference>
<dbReference type="Proteomes" id="UP000271337">
    <property type="component" value="Unassembled WGS sequence"/>
</dbReference>
<feature type="compositionally biased region" description="Polar residues" evidence="8">
    <location>
        <begin position="239"/>
        <end position="252"/>
    </location>
</feature>
<feature type="compositionally biased region" description="Low complexity" evidence="8">
    <location>
        <begin position="70"/>
        <end position="80"/>
    </location>
</feature>
<dbReference type="PANTHER" id="PTHR41391:SF1">
    <property type="entry name" value="RESTRICTION OF TELOMERE CAPPING PROTEIN 4"/>
    <property type="match status" value="1"/>
</dbReference>